<dbReference type="InterPro" id="IPR010721">
    <property type="entry name" value="UstE-like"/>
</dbReference>
<dbReference type="OrthoDB" id="67965at2759"/>
<proteinExistence type="predicted"/>
<dbReference type="Pfam" id="PF06966">
    <property type="entry name" value="DUF1295"/>
    <property type="match status" value="1"/>
</dbReference>
<dbReference type="EMBL" id="KZ110603">
    <property type="protein sequence ID" value="OSX58735.1"/>
    <property type="molecule type" value="Genomic_DNA"/>
</dbReference>
<dbReference type="PANTHER" id="PTHR32251:SF17">
    <property type="entry name" value="STEROID 5-ALPHA REDUCTASE C-TERMINAL DOMAIN-CONTAINING PROTEIN"/>
    <property type="match status" value="1"/>
</dbReference>
<dbReference type="GO" id="GO:0016020">
    <property type="term" value="C:membrane"/>
    <property type="evidence" value="ECO:0007669"/>
    <property type="project" value="TreeGrafter"/>
</dbReference>
<feature type="transmembrane region" description="Helical" evidence="1">
    <location>
        <begin position="33"/>
        <end position="54"/>
    </location>
</feature>
<accession>A0A1X6MQT5</accession>
<evidence type="ECO:0000313" key="2">
    <source>
        <dbReference type="EMBL" id="OSX58735.1"/>
    </source>
</evidence>
<dbReference type="Proteomes" id="UP000194127">
    <property type="component" value="Unassembled WGS sequence"/>
</dbReference>
<keyword evidence="1" id="KW-0472">Membrane</keyword>
<keyword evidence="3" id="KW-1185">Reference proteome</keyword>
<protein>
    <submittedName>
        <fullName evidence="2">Uncharacterized protein</fullName>
    </submittedName>
</protein>
<reference evidence="2 3" key="1">
    <citation type="submission" date="2017-04" db="EMBL/GenBank/DDBJ databases">
        <title>Genome Sequence of the Model Brown-Rot Fungus Postia placenta SB12.</title>
        <authorList>
            <consortium name="DOE Joint Genome Institute"/>
            <person name="Gaskell J."/>
            <person name="Kersten P."/>
            <person name="Larrondo L.F."/>
            <person name="Canessa P."/>
            <person name="Martinez D."/>
            <person name="Hibbett D."/>
            <person name="Schmoll M."/>
            <person name="Kubicek C.P."/>
            <person name="Martinez A.T."/>
            <person name="Yadav J."/>
            <person name="Master E."/>
            <person name="Magnuson J.K."/>
            <person name="James T."/>
            <person name="Yaver D."/>
            <person name="Berka R."/>
            <person name="Labutti K."/>
            <person name="Lipzen A."/>
            <person name="Aerts A."/>
            <person name="Barry K."/>
            <person name="Henrissat B."/>
            <person name="Blanchette R."/>
            <person name="Grigoriev I."/>
            <person name="Cullen D."/>
        </authorList>
    </citation>
    <scope>NUCLEOTIDE SEQUENCE [LARGE SCALE GENOMIC DNA]</scope>
    <source>
        <strain evidence="2 3">MAD-698-R-SB12</strain>
    </source>
</reference>
<dbReference type="GeneID" id="36331521"/>
<keyword evidence="1" id="KW-1133">Transmembrane helix</keyword>
<evidence type="ECO:0000313" key="3">
    <source>
        <dbReference type="Proteomes" id="UP000194127"/>
    </source>
</evidence>
<dbReference type="PANTHER" id="PTHR32251">
    <property type="entry name" value="3-OXO-5-ALPHA-STEROID 4-DEHYDROGENASE"/>
    <property type="match status" value="1"/>
</dbReference>
<evidence type="ECO:0000256" key="1">
    <source>
        <dbReference type="SAM" id="Phobius"/>
    </source>
</evidence>
<feature type="transmembrane region" description="Helical" evidence="1">
    <location>
        <begin position="6"/>
        <end position="26"/>
    </location>
</feature>
<dbReference type="Gene3D" id="1.20.120.1630">
    <property type="match status" value="1"/>
</dbReference>
<feature type="transmembrane region" description="Helical" evidence="1">
    <location>
        <begin position="117"/>
        <end position="139"/>
    </location>
</feature>
<dbReference type="AlphaFoldDB" id="A0A1X6MQT5"/>
<feature type="transmembrane region" description="Helical" evidence="1">
    <location>
        <begin position="154"/>
        <end position="172"/>
    </location>
</feature>
<name>A0A1X6MQT5_9APHY</name>
<dbReference type="RefSeq" id="XP_024335529.1">
    <property type="nucleotide sequence ID" value="XM_024486572.1"/>
</dbReference>
<sequence>MPVFSSLLPTVISAYGLQTALAAIFVPRANDKFFDLGGALGFLSTTFVSFYYPYIRVKIWDAAKLTPTPLLSTFAPRQILLNLALVAWSTRLGSFLFTRAIVRGGDSRFDELKHQPVGFTACWMLQATWVLTVGLPVYLSNTIPAAVHPPLRTLDYLGAALFAGSWLFEIVADRQKSAWRESKDAKEHNEKFISHGLWGLSRHPNYVGEVGLWTGIWLLSISCLRTPYFPRGTWLLAGASPLVTWFIVRNVSGVPPLEKAGDRKFGDDPKWQEYKRTVPVFWPWGSRG</sequence>
<gene>
    <name evidence="2" type="ORF">POSPLADRAFT_1151704</name>
</gene>
<organism evidence="2 3">
    <name type="scientific">Postia placenta MAD-698-R-SB12</name>
    <dbReference type="NCBI Taxonomy" id="670580"/>
    <lineage>
        <taxon>Eukaryota</taxon>
        <taxon>Fungi</taxon>
        <taxon>Dikarya</taxon>
        <taxon>Basidiomycota</taxon>
        <taxon>Agaricomycotina</taxon>
        <taxon>Agaricomycetes</taxon>
        <taxon>Polyporales</taxon>
        <taxon>Adustoporiaceae</taxon>
        <taxon>Rhodonia</taxon>
    </lineage>
</organism>
<feature type="transmembrane region" description="Helical" evidence="1">
    <location>
        <begin position="74"/>
        <end position="97"/>
    </location>
</feature>
<dbReference type="PROSITE" id="PS50244">
    <property type="entry name" value="S5A_REDUCTASE"/>
    <property type="match status" value="1"/>
</dbReference>
<keyword evidence="1" id="KW-0812">Transmembrane</keyword>